<comment type="caution">
    <text evidence="1">The sequence shown here is derived from an EMBL/GenBank/DDBJ whole genome shotgun (WGS) entry which is preliminary data.</text>
</comment>
<evidence type="ECO:0000313" key="2">
    <source>
        <dbReference type="Proteomes" id="UP000494106"/>
    </source>
</evidence>
<dbReference type="OrthoDB" id="412793at2759"/>
<protein>
    <submittedName>
        <fullName evidence="1">Uncharacterized protein</fullName>
    </submittedName>
</protein>
<gene>
    <name evidence="1" type="ORF">APLA_LOCUS12168</name>
</gene>
<dbReference type="AlphaFoldDB" id="A0A8S1AWR2"/>
<evidence type="ECO:0000313" key="1">
    <source>
        <dbReference type="EMBL" id="CAB3249663.1"/>
    </source>
</evidence>
<name>A0A8S1AWR2_ARCPL</name>
<reference evidence="1 2" key="1">
    <citation type="submission" date="2020-04" db="EMBL/GenBank/DDBJ databases">
        <authorList>
            <person name="Wallbank WR R."/>
            <person name="Pardo Diaz C."/>
            <person name="Kozak K."/>
            <person name="Martin S."/>
            <person name="Jiggins C."/>
            <person name="Moest M."/>
            <person name="Warren A I."/>
            <person name="Byers J.R.P. K."/>
            <person name="Montejo-Kovacevich G."/>
            <person name="Yen C E."/>
        </authorList>
    </citation>
    <scope>NUCLEOTIDE SEQUENCE [LARGE SCALE GENOMIC DNA]</scope>
</reference>
<dbReference type="EMBL" id="CADEBC010000540">
    <property type="protein sequence ID" value="CAB3249663.1"/>
    <property type="molecule type" value="Genomic_DNA"/>
</dbReference>
<sequence>MCERLRQPFSSSRNSVRMYTYNLQILGLSTVPRNGFSELRISKGLTFLYSGKENNDDRVEYGVDLLVSDDGKLLLLLETNLPTEYMGLTSVPEQVKSLVCNAITPST</sequence>
<organism evidence="1 2">
    <name type="scientific">Arctia plantaginis</name>
    <name type="common">Wood tiger moth</name>
    <name type="synonym">Phalaena plantaginis</name>
    <dbReference type="NCBI Taxonomy" id="874455"/>
    <lineage>
        <taxon>Eukaryota</taxon>
        <taxon>Metazoa</taxon>
        <taxon>Ecdysozoa</taxon>
        <taxon>Arthropoda</taxon>
        <taxon>Hexapoda</taxon>
        <taxon>Insecta</taxon>
        <taxon>Pterygota</taxon>
        <taxon>Neoptera</taxon>
        <taxon>Endopterygota</taxon>
        <taxon>Lepidoptera</taxon>
        <taxon>Glossata</taxon>
        <taxon>Ditrysia</taxon>
        <taxon>Noctuoidea</taxon>
        <taxon>Erebidae</taxon>
        <taxon>Arctiinae</taxon>
        <taxon>Arctia</taxon>
    </lineage>
</organism>
<dbReference type="Proteomes" id="UP000494106">
    <property type="component" value="Unassembled WGS sequence"/>
</dbReference>
<proteinExistence type="predicted"/>
<accession>A0A8S1AWR2</accession>
<keyword evidence="2" id="KW-1185">Reference proteome</keyword>